<gene>
    <name evidence="2" type="ordered locus">Mboo_1055</name>
</gene>
<dbReference type="HOGENOM" id="CLU_000445_44_4_2"/>
<evidence type="ECO:0000313" key="2">
    <source>
        <dbReference type="EMBL" id="ABS55573.1"/>
    </source>
</evidence>
<dbReference type="eggNOG" id="arCOG00769">
    <property type="taxonomic scope" value="Archaea"/>
</dbReference>
<accession>A7I762</accession>
<dbReference type="Proteomes" id="UP000002408">
    <property type="component" value="Chromosome"/>
</dbReference>
<dbReference type="InterPro" id="IPR029062">
    <property type="entry name" value="Class_I_gatase-like"/>
</dbReference>
<name>A7I762_METB6</name>
<evidence type="ECO:0000313" key="3">
    <source>
        <dbReference type="Proteomes" id="UP000002408"/>
    </source>
</evidence>
<dbReference type="EMBL" id="CP000780">
    <property type="protein sequence ID" value="ABS55573.1"/>
    <property type="molecule type" value="Genomic_DNA"/>
</dbReference>
<dbReference type="Pfam" id="PF01965">
    <property type="entry name" value="DJ-1_PfpI"/>
    <property type="match status" value="1"/>
</dbReference>
<dbReference type="InterPro" id="IPR050325">
    <property type="entry name" value="Prot/Nucl_acid_deglycase"/>
</dbReference>
<dbReference type="PANTHER" id="PTHR48094:SF12">
    <property type="entry name" value="PARKINSON DISEASE PROTEIN 7 HOMOLOG"/>
    <property type="match status" value="1"/>
</dbReference>
<keyword evidence="3" id="KW-1185">Reference proteome</keyword>
<keyword evidence="2" id="KW-0645">Protease</keyword>
<dbReference type="AlphaFoldDB" id="A7I762"/>
<dbReference type="GO" id="GO:0006508">
    <property type="term" value="P:proteolysis"/>
    <property type="evidence" value="ECO:0007669"/>
    <property type="project" value="UniProtKB-KW"/>
</dbReference>
<reference evidence="3" key="1">
    <citation type="journal article" date="2015" name="Microbiology">
        <title>Genome of Methanoregula boonei 6A8 reveals adaptations to oligotrophic peatland environments.</title>
        <authorList>
            <person name="Braeuer S."/>
            <person name="Cadillo-Quiroz H."/>
            <person name="Kyrpides N."/>
            <person name="Woyke T."/>
            <person name="Goodwin L."/>
            <person name="Detter C."/>
            <person name="Podell S."/>
            <person name="Yavitt J.B."/>
            <person name="Zinder S.H."/>
        </authorList>
    </citation>
    <scope>NUCLEOTIDE SEQUENCE [LARGE SCALE GENOMIC DNA]</scope>
    <source>
        <strain evidence="3">DSM 21154 / JCM 14090 / 6A8</strain>
    </source>
</reference>
<dbReference type="InterPro" id="IPR002818">
    <property type="entry name" value="DJ-1/PfpI"/>
</dbReference>
<proteinExistence type="predicted"/>
<evidence type="ECO:0000259" key="1">
    <source>
        <dbReference type="Pfam" id="PF01965"/>
    </source>
</evidence>
<dbReference type="PANTHER" id="PTHR48094">
    <property type="entry name" value="PROTEIN/NUCLEIC ACID DEGLYCASE DJ-1-RELATED"/>
    <property type="match status" value="1"/>
</dbReference>
<feature type="domain" description="DJ-1/PfpI" evidence="1">
    <location>
        <begin position="28"/>
        <end position="195"/>
    </location>
</feature>
<sequence>MRYVPPQISIAGSRAKPQIRRRNIPETMKALIAIAPEKYRDEELAEPVAALTKAGIAFDIASTRAGTCTGMLGGKATASLSFDEIDPNNYKGLIIVGGAGSQTYLWEDDILVQLASYFHGKDKVVAAICLAPVVLAKAGILKGKKATVYDSPVAVLEMKKGRALVTKDLVVTDGRIITANGPAAAKAFAEAVVKELSDEFW</sequence>
<dbReference type="STRING" id="456442.Mboo_1055"/>
<organism evidence="2 3">
    <name type="scientific">Methanoregula boonei (strain DSM 21154 / JCM 14090 / 6A8)</name>
    <dbReference type="NCBI Taxonomy" id="456442"/>
    <lineage>
        <taxon>Archaea</taxon>
        <taxon>Methanobacteriati</taxon>
        <taxon>Methanobacteriota</taxon>
        <taxon>Stenosarchaea group</taxon>
        <taxon>Methanomicrobia</taxon>
        <taxon>Methanomicrobiales</taxon>
        <taxon>Methanoregulaceae</taxon>
        <taxon>Methanoregula</taxon>
    </lineage>
</organism>
<dbReference type="GO" id="GO:0005737">
    <property type="term" value="C:cytoplasm"/>
    <property type="evidence" value="ECO:0007669"/>
    <property type="project" value="TreeGrafter"/>
</dbReference>
<protein>
    <submittedName>
        <fullName evidence="2">Intracellular protease, PfpI family</fullName>
    </submittedName>
</protein>
<dbReference type="Gene3D" id="3.40.50.880">
    <property type="match status" value="1"/>
</dbReference>
<keyword evidence="2" id="KW-0378">Hydrolase</keyword>
<dbReference type="KEGG" id="mbn:Mboo_1055"/>
<dbReference type="GO" id="GO:0008233">
    <property type="term" value="F:peptidase activity"/>
    <property type="evidence" value="ECO:0007669"/>
    <property type="project" value="UniProtKB-KW"/>
</dbReference>
<dbReference type="SUPFAM" id="SSF52317">
    <property type="entry name" value="Class I glutamine amidotransferase-like"/>
    <property type="match status" value="1"/>
</dbReference>